<dbReference type="EMBL" id="GGEC01057309">
    <property type="protein sequence ID" value="MBX37793.1"/>
    <property type="molecule type" value="Transcribed_RNA"/>
</dbReference>
<evidence type="ECO:0000313" key="1">
    <source>
        <dbReference type="EMBL" id="MBX37793.1"/>
    </source>
</evidence>
<sequence>MPFLRSCIWVYLYLICQNLNGHDVVFW</sequence>
<dbReference type="AlphaFoldDB" id="A0A2P2N5Q6"/>
<organism evidence="1">
    <name type="scientific">Rhizophora mucronata</name>
    <name type="common">Asiatic mangrove</name>
    <dbReference type="NCBI Taxonomy" id="61149"/>
    <lineage>
        <taxon>Eukaryota</taxon>
        <taxon>Viridiplantae</taxon>
        <taxon>Streptophyta</taxon>
        <taxon>Embryophyta</taxon>
        <taxon>Tracheophyta</taxon>
        <taxon>Spermatophyta</taxon>
        <taxon>Magnoliopsida</taxon>
        <taxon>eudicotyledons</taxon>
        <taxon>Gunneridae</taxon>
        <taxon>Pentapetalae</taxon>
        <taxon>rosids</taxon>
        <taxon>fabids</taxon>
        <taxon>Malpighiales</taxon>
        <taxon>Rhizophoraceae</taxon>
        <taxon>Rhizophora</taxon>
    </lineage>
</organism>
<accession>A0A2P2N5Q6</accession>
<protein>
    <submittedName>
        <fullName evidence="1">Uncharacterized protein</fullName>
    </submittedName>
</protein>
<proteinExistence type="predicted"/>
<reference evidence="1" key="1">
    <citation type="submission" date="2018-02" db="EMBL/GenBank/DDBJ databases">
        <title>Rhizophora mucronata_Transcriptome.</title>
        <authorList>
            <person name="Meera S.P."/>
            <person name="Sreeshan A."/>
            <person name="Augustine A."/>
        </authorList>
    </citation>
    <scope>NUCLEOTIDE SEQUENCE</scope>
    <source>
        <tissue evidence="1">Leaf</tissue>
    </source>
</reference>
<name>A0A2P2N5Q6_RHIMU</name>